<dbReference type="EMBL" id="JAUYVH010000006">
    <property type="protein sequence ID" value="MDQ9171018.1"/>
    <property type="molecule type" value="Genomic_DNA"/>
</dbReference>
<dbReference type="Pfam" id="PF13466">
    <property type="entry name" value="STAS_2"/>
    <property type="match status" value="1"/>
</dbReference>
<sequence>MFEPSDTLNFANAKATLEAGLLAISSGQTEIDLARLASVDSSAVAVLLAWQRAAQAKGSVLHFHHVPHNLQSLIDLYSVDTLLGH</sequence>
<name>A0ABU1BPS2_9BURK</name>
<dbReference type="InterPro" id="IPR036513">
    <property type="entry name" value="STAS_dom_sf"/>
</dbReference>
<dbReference type="CDD" id="cd07043">
    <property type="entry name" value="STAS_anti-anti-sigma_factors"/>
    <property type="match status" value="1"/>
</dbReference>
<dbReference type="SUPFAM" id="SSF52091">
    <property type="entry name" value="SpoIIaa-like"/>
    <property type="match status" value="1"/>
</dbReference>
<evidence type="ECO:0000313" key="2">
    <source>
        <dbReference type="EMBL" id="MDQ9171018.1"/>
    </source>
</evidence>
<protein>
    <submittedName>
        <fullName evidence="2">STAS domain-containing protein</fullName>
    </submittedName>
</protein>
<gene>
    <name evidence="2" type="ORF">Q8A64_11425</name>
</gene>
<dbReference type="PROSITE" id="PS50801">
    <property type="entry name" value="STAS"/>
    <property type="match status" value="1"/>
</dbReference>
<organism evidence="2 3">
    <name type="scientific">Keguizhuia sedimenti</name>
    <dbReference type="NCBI Taxonomy" id="3064264"/>
    <lineage>
        <taxon>Bacteria</taxon>
        <taxon>Pseudomonadati</taxon>
        <taxon>Pseudomonadota</taxon>
        <taxon>Betaproteobacteria</taxon>
        <taxon>Burkholderiales</taxon>
        <taxon>Oxalobacteraceae</taxon>
        <taxon>Keguizhuia</taxon>
    </lineage>
</organism>
<comment type="caution">
    <text evidence="2">The sequence shown here is derived from an EMBL/GenBank/DDBJ whole genome shotgun (WGS) entry which is preliminary data.</text>
</comment>
<dbReference type="RefSeq" id="WP_338436954.1">
    <property type="nucleotide sequence ID" value="NZ_JAUYVH010000006.1"/>
</dbReference>
<reference evidence="2 3" key="1">
    <citation type="submission" date="2023-08" db="EMBL/GenBank/DDBJ databases">
        <title>Oxalobacteraceae gen .nov., isolated from river sludge outside the plant.</title>
        <authorList>
            <person name="Zhao S.Y."/>
        </authorList>
    </citation>
    <scope>NUCLEOTIDE SEQUENCE [LARGE SCALE GENOMIC DNA]</scope>
    <source>
        <strain evidence="2 3">R-40</strain>
    </source>
</reference>
<dbReference type="Gene3D" id="3.30.750.24">
    <property type="entry name" value="STAS domain"/>
    <property type="match status" value="1"/>
</dbReference>
<dbReference type="InterPro" id="IPR002645">
    <property type="entry name" value="STAS_dom"/>
</dbReference>
<keyword evidence="3" id="KW-1185">Reference proteome</keyword>
<accession>A0ABU1BPS2</accession>
<dbReference type="Proteomes" id="UP001225596">
    <property type="component" value="Unassembled WGS sequence"/>
</dbReference>
<evidence type="ECO:0000313" key="3">
    <source>
        <dbReference type="Proteomes" id="UP001225596"/>
    </source>
</evidence>
<proteinExistence type="predicted"/>
<evidence type="ECO:0000259" key="1">
    <source>
        <dbReference type="PROSITE" id="PS50801"/>
    </source>
</evidence>
<feature type="domain" description="STAS" evidence="1">
    <location>
        <begin position="1"/>
        <end position="85"/>
    </location>
</feature>
<dbReference type="InterPro" id="IPR058548">
    <property type="entry name" value="MlaB-like_STAS"/>
</dbReference>